<dbReference type="InterPro" id="IPR000515">
    <property type="entry name" value="MetI-like"/>
</dbReference>
<organism evidence="10 11">
    <name type="scientific">Shouchella clausii (strain KSM-K16)</name>
    <name type="common">Alkalihalobacillus clausii</name>
    <dbReference type="NCBI Taxonomy" id="66692"/>
    <lineage>
        <taxon>Bacteria</taxon>
        <taxon>Bacillati</taxon>
        <taxon>Bacillota</taxon>
        <taxon>Bacilli</taxon>
        <taxon>Bacillales</taxon>
        <taxon>Bacillaceae</taxon>
        <taxon>Shouchella</taxon>
    </lineage>
</organism>
<accession>Q5WLI0</accession>
<proteinExistence type="inferred from homology"/>
<dbReference type="PANTHER" id="PTHR43386:SF1">
    <property type="entry name" value="D,D-DIPEPTIDE TRANSPORT SYSTEM PERMEASE PROTEIN DDPC-RELATED"/>
    <property type="match status" value="1"/>
</dbReference>
<keyword evidence="3" id="KW-1003">Cell membrane</keyword>
<dbReference type="EMBL" id="AP006627">
    <property type="protein sequence ID" value="BAD62775.1"/>
    <property type="molecule type" value="Genomic_DNA"/>
</dbReference>
<reference evidence="10 11" key="2">
    <citation type="journal article" date="1995" name="Appl. Microbiol. Biotechnol.">
        <title>Purification and properties of an alkaline protease from alkalophilic Bacillus sp. KSM-K16.</title>
        <authorList>
            <person name="Kobayashi T."/>
            <person name="Hakamada Y."/>
            <person name="Adachi S."/>
            <person name="Hitomi J."/>
            <person name="Yoshimatsu T."/>
            <person name="Koike K."/>
            <person name="Kawai S."/>
            <person name="Ito S."/>
        </authorList>
    </citation>
    <scope>NUCLEOTIDE SEQUENCE [LARGE SCALE GENOMIC DNA]</scope>
    <source>
        <strain evidence="10 11">KSM-K16</strain>
    </source>
</reference>
<name>Q5WLI0_SHOC1</name>
<feature type="transmembrane region" description="Helical" evidence="8">
    <location>
        <begin position="238"/>
        <end position="260"/>
    </location>
</feature>
<dbReference type="InterPro" id="IPR050366">
    <property type="entry name" value="BP-dependent_transpt_permease"/>
</dbReference>
<protein>
    <submittedName>
        <fullName evidence="10">Dipeptide/oligopeptide/nickel ABC transporter permease</fullName>
    </submittedName>
</protein>
<dbReference type="InterPro" id="IPR035906">
    <property type="entry name" value="MetI-like_sf"/>
</dbReference>
<dbReference type="RefSeq" id="WP_011245095.1">
    <property type="nucleotide sequence ID" value="NC_006582.1"/>
</dbReference>
<dbReference type="PROSITE" id="PS50928">
    <property type="entry name" value="ABC_TM1"/>
    <property type="match status" value="1"/>
</dbReference>
<dbReference type="InterPro" id="IPR053385">
    <property type="entry name" value="ABC_transport_permease"/>
</dbReference>
<evidence type="ECO:0000256" key="1">
    <source>
        <dbReference type="ARBA" id="ARBA00004651"/>
    </source>
</evidence>
<evidence type="ECO:0000313" key="11">
    <source>
        <dbReference type="Proteomes" id="UP000001168"/>
    </source>
</evidence>
<reference evidence="10 11" key="3">
    <citation type="journal article" date="1997" name="Protein Eng.">
        <title>High-resolution crystal structure of M-protease: phylogeny aided analysis of the high-alkaline adaptation mechanism.</title>
        <authorList>
            <person name="Shirai T."/>
            <person name="Suzuki A."/>
            <person name="Yamane T."/>
            <person name="Ashida T."/>
            <person name="Kobayashi T."/>
            <person name="Ito S."/>
        </authorList>
    </citation>
    <scope>NUCLEOTIDE SEQUENCE [LARGE SCALE GENOMIC DNA]</scope>
    <source>
        <strain evidence="10 11">KSM-K16</strain>
    </source>
</reference>
<evidence type="ECO:0000256" key="6">
    <source>
        <dbReference type="ARBA" id="ARBA00023136"/>
    </source>
</evidence>
<feature type="transmembrane region" description="Helical" evidence="8">
    <location>
        <begin position="110"/>
        <end position="132"/>
    </location>
</feature>
<feature type="domain" description="ABC transmembrane type-1" evidence="9">
    <location>
        <begin position="79"/>
        <end position="264"/>
    </location>
</feature>
<keyword evidence="4 8" id="KW-0812">Transmembrane</keyword>
<feature type="transmembrane region" description="Helical" evidence="8">
    <location>
        <begin position="138"/>
        <end position="157"/>
    </location>
</feature>
<dbReference type="AlphaFoldDB" id="Q5WLI0"/>
<evidence type="ECO:0000256" key="7">
    <source>
        <dbReference type="ARBA" id="ARBA00024202"/>
    </source>
</evidence>
<evidence type="ECO:0000259" key="9">
    <source>
        <dbReference type="PROSITE" id="PS50928"/>
    </source>
</evidence>
<dbReference type="GO" id="GO:0055085">
    <property type="term" value="P:transmembrane transport"/>
    <property type="evidence" value="ECO:0007669"/>
    <property type="project" value="InterPro"/>
</dbReference>
<feature type="transmembrane region" description="Helical" evidence="8">
    <location>
        <begin position="196"/>
        <end position="218"/>
    </location>
</feature>
<gene>
    <name evidence="10" type="ordered locus">ABC0232</name>
</gene>
<dbReference type="HOGENOM" id="CLU_028518_5_3_9"/>
<dbReference type="STRING" id="66692.ABC0232"/>
<evidence type="ECO:0000256" key="8">
    <source>
        <dbReference type="RuleBase" id="RU363032"/>
    </source>
</evidence>
<dbReference type="KEGG" id="bcl:ABC0232"/>
<dbReference type="GO" id="GO:0005886">
    <property type="term" value="C:plasma membrane"/>
    <property type="evidence" value="ECO:0007669"/>
    <property type="project" value="UniProtKB-SubCell"/>
</dbReference>
<reference evidence="10 11" key="5">
    <citation type="journal article" date="2007" name="Extremophiles">
        <title>Intragenomic diversity of the V1 regions of 16S rRNA genes in high-alkaline protease-producing Bacillus clausii spp.</title>
        <authorList>
            <person name="Kageyama Y."/>
            <person name="Takaki Y."/>
            <person name="Shimamura S."/>
            <person name="Nishi S."/>
            <person name="Nogi Y."/>
            <person name="Uchimura K."/>
            <person name="Kobayashi T."/>
            <person name="Hitomi J."/>
            <person name="Ozaki K."/>
            <person name="Kawai S."/>
            <person name="Ito S."/>
            <person name="Horikoshi K."/>
        </authorList>
    </citation>
    <scope>NUCLEOTIDE SEQUENCE [LARGE SCALE GENOMIC DNA]</scope>
    <source>
        <strain evidence="10 11">KSM-K16</strain>
    </source>
</reference>
<feature type="transmembrane region" description="Helical" evidence="8">
    <location>
        <begin position="79"/>
        <end position="103"/>
    </location>
</feature>
<dbReference type="SUPFAM" id="SSF161098">
    <property type="entry name" value="MetI-like"/>
    <property type="match status" value="1"/>
</dbReference>
<evidence type="ECO:0000313" key="10">
    <source>
        <dbReference type="EMBL" id="BAD62775.1"/>
    </source>
</evidence>
<feature type="transmembrane region" description="Helical" evidence="8">
    <location>
        <begin position="12"/>
        <end position="32"/>
    </location>
</feature>
<evidence type="ECO:0000256" key="3">
    <source>
        <dbReference type="ARBA" id="ARBA00022475"/>
    </source>
</evidence>
<keyword evidence="5 8" id="KW-1133">Transmembrane helix</keyword>
<dbReference type="OrthoDB" id="9797472at2"/>
<reference evidence="11" key="4">
    <citation type="submission" date="2003-10" db="EMBL/GenBank/DDBJ databases">
        <title>The complete genome sequence of the alkaliphilic Bacillus clausii KSM-K16.</title>
        <authorList>
            <person name="Takaki Y."/>
            <person name="Kageyama Y."/>
            <person name="Shimamura S."/>
            <person name="Suzuki H."/>
            <person name="Nishi S."/>
            <person name="Hatada Y."/>
            <person name="Kawai S."/>
            <person name="Ito S."/>
            <person name="Horikoshi K."/>
        </authorList>
    </citation>
    <scope>NUCLEOTIDE SEQUENCE [LARGE SCALE GENOMIC DNA]</scope>
    <source>
        <strain evidence="11">KSM-K16</strain>
    </source>
</reference>
<dbReference type="NCBIfam" id="NF045474">
    <property type="entry name" value="Opp2C"/>
    <property type="match status" value="1"/>
</dbReference>
<keyword evidence="2 8" id="KW-0813">Transport</keyword>
<dbReference type="Gene3D" id="1.10.3720.10">
    <property type="entry name" value="MetI-like"/>
    <property type="match status" value="1"/>
</dbReference>
<dbReference type="Proteomes" id="UP000001168">
    <property type="component" value="Chromosome"/>
</dbReference>
<dbReference type="Pfam" id="PF00528">
    <property type="entry name" value="BPD_transp_1"/>
    <property type="match status" value="1"/>
</dbReference>
<evidence type="ECO:0000256" key="2">
    <source>
        <dbReference type="ARBA" id="ARBA00022448"/>
    </source>
</evidence>
<keyword evidence="11" id="KW-1185">Reference proteome</keyword>
<dbReference type="CDD" id="cd06261">
    <property type="entry name" value="TM_PBP2"/>
    <property type="match status" value="1"/>
</dbReference>
<reference evidence="10 11" key="1">
    <citation type="journal article" date="1994" name="J. Ferment. Bioeng.">
        <title>Molecular cloning and nucleotide sequence of the gene for an alkaline protease from the alkalophilic Bacillus sp. KSM-K16.</title>
        <authorList>
            <person name="Hakamada Y."/>
            <person name="Kobayashi T."/>
            <person name="Hitomi J."/>
            <person name="Kawai S."/>
            <person name="Ito S."/>
        </authorList>
    </citation>
    <scope>NUCLEOTIDE SEQUENCE [LARGE SCALE GENOMIC DNA]</scope>
    <source>
        <strain evidence="10 11">KSM-K16</strain>
    </source>
</reference>
<dbReference type="PANTHER" id="PTHR43386">
    <property type="entry name" value="OLIGOPEPTIDE TRANSPORT SYSTEM PERMEASE PROTEIN APPC"/>
    <property type="match status" value="1"/>
</dbReference>
<sequence>MKLLKQPFIQAYYWIGFSGFTIIFLVCFFLIVPPFTPYDPYHVNMSMKLQTISLDHWLGTDGLGRDVLSRILAGGQLTLGASLIVLLGTVIIGLPIGVLSGFVGGKLDRFFMRIADSFLAFPDFLIAIVLTGLLGPHLVNLVIAIIAVKWIAYARIARNTVQVEMNKEYIAIAKVNGVGRIRTMRKHLLPYVMRQVIALMPLDIGKIILMIASLSYIGLGVQPPGVEWGAMLNEGKMYFYQAPRLMILPGLAIMIIVILANLTGDRVQDRLGLSHRKSGR</sequence>
<comment type="subcellular location">
    <subcellularLocation>
        <location evidence="1 8">Cell membrane</location>
        <topology evidence="1 8">Multi-pass membrane protein</topology>
    </subcellularLocation>
</comment>
<keyword evidence="6 8" id="KW-0472">Membrane</keyword>
<evidence type="ECO:0000256" key="5">
    <source>
        <dbReference type="ARBA" id="ARBA00022989"/>
    </source>
</evidence>
<comment type="similarity">
    <text evidence="7">Belongs to the binding-protein-dependent transport system permease family. OppBC subfamily.</text>
</comment>
<dbReference type="eggNOG" id="COG1173">
    <property type="taxonomic scope" value="Bacteria"/>
</dbReference>
<evidence type="ECO:0000256" key="4">
    <source>
        <dbReference type="ARBA" id="ARBA00022692"/>
    </source>
</evidence>